<protein>
    <submittedName>
        <fullName evidence="6">Septal ring factor EnvC (AmiA/AmiB activator)</fullName>
    </submittedName>
</protein>
<evidence type="ECO:0000313" key="7">
    <source>
        <dbReference type="Proteomes" id="UP000295416"/>
    </source>
</evidence>
<evidence type="ECO:0000256" key="2">
    <source>
        <dbReference type="SAM" id="MobiDB-lite"/>
    </source>
</evidence>
<dbReference type="Pfam" id="PF24568">
    <property type="entry name" value="CC_PcsB"/>
    <property type="match status" value="1"/>
</dbReference>
<dbReference type="Gene3D" id="6.10.250.3150">
    <property type="match status" value="1"/>
</dbReference>
<dbReference type="SUPFAM" id="SSF51261">
    <property type="entry name" value="Duplicated hybrid motif"/>
    <property type="match status" value="1"/>
</dbReference>
<dbReference type="SUPFAM" id="SSF57997">
    <property type="entry name" value="Tropomyosin"/>
    <property type="match status" value="1"/>
</dbReference>
<evidence type="ECO:0000259" key="4">
    <source>
        <dbReference type="Pfam" id="PF01551"/>
    </source>
</evidence>
<feature type="domain" description="M23ase beta-sheet core" evidence="4">
    <location>
        <begin position="334"/>
        <end position="424"/>
    </location>
</feature>
<feature type="chain" id="PRO_5038665317" evidence="3">
    <location>
        <begin position="22"/>
        <end position="443"/>
    </location>
</feature>
<dbReference type="InterPro" id="IPR011055">
    <property type="entry name" value="Dup_hybrid_motif"/>
</dbReference>
<feature type="compositionally biased region" description="Polar residues" evidence="2">
    <location>
        <begin position="61"/>
        <end position="73"/>
    </location>
</feature>
<dbReference type="AlphaFoldDB" id="A0A4R2NU37"/>
<dbReference type="OrthoDB" id="9805070at2"/>
<evidence type="ECO:0000313" key="6">
    <source>
        <dbReference type="EMBL" id="TCP24895.1"/>
    </source>
</evidence>
<feature type="signal peptide" evidence="3">
    <location>
        <begin position="1"/>
        <end position="21"/>
    </location>
</feature>
<dbReference type="EMBL" id="SLXK01000023">
    <property type="protein sequence ID" value="TCP24895.1"/>
    <property type="molecule type" value="Genomic_DNA"/>
</dbReference>
<feature type="region of interest" description="Disordered" evidence="2">
    <location>
        <begin position="43"/>
        <end position="73"/>
    </location>
</feature>
<proteinExistence type="predicted"/>
<feature type="compositionally biased region" description="Polar residues" evidence="2">
    <location>
        <begin position="287"/>
        <end position="312"/>
    </location>
</feature>
<dbReference type="GO" id="GO:0004222">
    <property type="term" value="F:metalloendopeptidase activity"/>
    <property type="evidence" value="ECO:0007669"/>
    <property type="project" value="TreeGrafter"/>
</dbReference>
<dbReference type="Pfam" id="PF01551">
    <property type="entry name" value="Peptidase_M23"/>
    <property type="match status" value="1"/>
</dbReference>
<evidence type="ECO:0000259" key="5">
    <source>
        <dbReference type="Pfam" id="PF24568"/>
    </source>
</evidence>
<dbReference type="Proteomes" id="UP000295416">
    <property type="component" value="Unassembled WGS sequence"/>
</dbReference>
<feature type="domain" description="Peptidoglycan hydrolase PcsB coiled-coil" evidence="5">
    <location>
        <begin position="109"/>
        <end position="183"/>
    </location>
</feature>
<gene>
    <name evidence="6" type="ORF">EV207_12368</name>
</gene>
<dbReference type="CDD" id="cd12797">
    <property type="entry name" value="M23_peptidase"/>
    <property type="match status" value="1"/>
</dbReference>
<dbReference type="Gene3D" id="2.70.70.10">
    <property type="entry name" value="Glucose Permease (Domain IIA)"/>
    <property type="match status" value="1"/>
</dbReference>
<feature type="compositionally biased region" description="Basic and acidic residues" evidence="2">
    <location>
        <begin position="265"/>
        <end position="284"/>
    </location>
</feature>
<evidence type="ECO:0000256" key="3">
    <source>
        <dbReference type="SAM" id="SignalP"/>
    </source>
</evidence>
<dbReference type="PANTHER" id="PTHR21666">
    <property type="entry name" value="PEPTIDASE-RELATED"/>
    <property type="match status" value="1"/>
</dbReference>
<feature type="region of interest" description="Disordered" evidence="2">
    <location>
        <begin position="265"/>
        <end position="312"/>
    </location>
</feature>
<organism evidence="6 7">
    <name type="scientific">Scopulibacillus darangshiensis</name>
    <dbReference type="NCBI Taxonomy" id="442528"/>
    <lineage>
        <taxon>Bacteria</taxon>
        <taxon>Bacillati</taxon>
        <taxon>Bacillota</taxon>
        <taxon>Bacilli</taxon>
        <taxon>Bacillales</taxon>
        <taxon>Sporolactobacillaceae</taxon>
        <taxon>Scopulibacillus</taxon>
    </lineage>
</organism>
<name>A0A4R2NU37_9BACL</name>
<accession>A0A4R2NU37</accession>
<dbReference type="RefSeq" id="WP_132746924.1">
    <property type="nucleotide sequence ID" value="NZ_SLXK01000023.1"/>
</dbReference>
<evidence type="ECO:0000256" key="1">
    <source>
        <dbReference type="ARBA" id="ARBA00022729"/>
    </source>
</evidence>
<dbReference type="PANTHER" id="PTHR21666:SF270">
    <property type="entry name" value="MUREIN HYDROLASE ACTIVATOR ENVC"/>
    <property type="match status" value="1"/>
</dbReference>
<dbReference type="InterPro" id="IPR016047">
    <property type="entry name" value="M23ase_b-sheet_dom"/>
</dbReference>
<sequence>MKSTLLRTTMVFGLTVSTALAYSGVSAYAETSSDIQQKINNVQKKQEQNQSDLNKSKKELQSNNNKQQSVASQIQEVDENIENLNVKITGKENQVADTKKEIEHLNKEIDAAKERIKKRDRILKERVKTMYINGGSVKPMEVLLGAKSFGDFVDRVLALNTIAKQDKKLLREQQEDKKLLEEKQAQVKQKLDQIKADLADMKSMKADLDQQKAKKQSLLKDLKSKASELHEDVVGKQEQADILASQEQVLKNNIAKLKAQEEARKKAQEEAKRKAAAAKEKEAKQSAPVSRSSDPNPAPATTRSTQSAPESSANFIMPAAGVISSGFGARDGGFHPGIDIASSTGTPIHAAADGVVFRAYHSSSYGNCVMITHRINGHTYTTVYAHMSGYNVSAGQAVSQGQTIGAMGSTGDSTGPHLHFELYQGPWTPPPHNGAVNPLNYIG</sequence>
<dbReference type="InterPro" id="IPR057309">
    <property type="entry name" value="PcsB_CC"/>
</dbReference>
<keyword evidence="7" id="KW-1185">Reference proteome</keyword>
<reference evidence="6 7" key="1">
    <citation type="submission" date="2019-03" db="EMBL/GenBank/DDBJ databases">
        <title>Genomic Encyclopedia of Type Strains, Phase IV (KMG-IV): sequencing the most valuable type-strain genomes for metagenomic binning, comparative biology and taxonomic classification.</title>
        <authorList>
            <person name="Goeker M."/>
        </authorList>
    </citation>
    <scope>NUCLEOTIDE SEQUENCE [LARGE SCALE GENOMIC DNA]</scope>
    <source>
        <strain evidence="6 7">DSM 19377</strain>
    </source>
</reference>
<dbReference type="InterPro" id="IPR050570">
    <property type="entry name" value="Cell_wall_metabolism_enzyme"/>
</dbReference>
<comment type="caution">
    <text evidence="6">The sequence shown here is derived from an EMBL/GenBank/DDBJ whole genome shotgun (WGS) entry which is preliminary data.</text>
</comment>
<keyword evidence="1 3" id="KW-0732">Signal</keyword>